<dbReference type="Pfam" id="PF01121">
    <property type="entry name" value="CoaE"/>
    <property type="match status" value="1"/>
</dbReference>
<comment type="subcellular location">
    <subcellularLocation>
        <location evidence="6">Cytoplasm</location>
    </subcellularLocation>
</comment>
<dbReference type="GO" id="GO:0015937">
    <property type="term" value="P:coenzyme A biosynthetic process"/>
    <property type="evidence" value="ECO:0007669"/>
    <property type="project" value="UniProtKB-UniRule"/>
</dbReference>
<evidence type="ECO:0000256" key="6">
    <source>
        <dbReference type="HAMAP-Rule" id="MF_00376"/>
    </source>
</evidence>
<comment type="function">
    <text evidence="6">Catalyzes the phosphorylation of the 3'-hydroxyl group of dephosphocoenzyme A to form coenzyme A.</text>
</comment>
<evidence type="ECO:0000256" key="4">
    <source>
        <dbReference type="ARBA" id="ARBA00022741"/>
    </source>
</evidence>
<evidence type="ECO:0000256" key="5">
    <source>
        <dbReference type="ARBA" id="ARBA00022840"/>
    </source>
</evidence>
<dbReference type="OrthoDB" id="9812943at2"/>
<dbReference type="Proteomes" id="UP000061839">
    <property type="component" value="Chromosome"/>
</dbReference>
<dbReference type="EMBL" id="CP011005">
    <property type="protein sequence ID" value="AJT40841.1"/>
    <property type="molecule type" value="Genomic_DNA"/>
</dbReference>
<feature type="binding site" evidence="6">
    <location>
        <begin position="11"/>
        <end position="16"/>
    </location>
    <ligand>
        <name>ATP</name>
        <dbReference type="ChEBI" id="CHEBI:30616"/>
    </ligand>
</feature>
<accession>A0A0D4BXJ1</accession>
<dbReference type="STRING" id="1618207.UM93_03715"/>
<dbReference type="PATRIC" id="fig|1618207.4.peg.757"/>
<dbReference type="NCBIfam" id="TIGR00152">
    <property type="entry name" value="dephospho-CoA kinase"/>
    <property type="match status" value="1"/>
</dbReference>
<dbReference type="PANTHER" id="PTHR10695:SF46">
    <property type="entry name" value="BIFUNCTIONAL COENZYME A SYNTHASE-RELATED"/>
    <property type="match status" value="1"/>
</dbReference>
<keyword evidence="4 6" id="KW-0547">Nucleotide-binding</keyword>
<keyword evidence="9" id="KW-1185">Reference proteome</keyword>
<dbReference type="AlphaFoldDB" id="A0A0D4BXJ1"/>
<sequence>MLSIGLTGGIAAGKSLVGKRLAELGAVLIDADLLAREVVAPGTAGLAEIRQTFGAELISGEGELNRARLGELIFSDQSKREKLNAIVHPKVRARAAELRAEAGREAIIVQDIPLLVETGQGANFHLVIVVDAADELRVARMVTLRGLSEAEAQDRLRAQASRQERLSVADIVLDNNGTEAELLSQIDEVWENRLQPFNHNLLLRQRAKRCGPAVLSPADPRWPEIADRLASRIMLACGDQAVGVDHIGSTSIPGLDAKDVIDLQLRVRSLEIADQLAPALAAAGFPALEGDWRDTPKSFDPDPEHWLKRLHGNADPGQQVNLHVRVDGSAGANYALAFRDWLRADTEMKERYLQEKRRLAELHANDANTGGYAEAKEPWFTEVAEPGLAAWLARAN</sequence>
<dbReference type="InterPro" id="IPR001977">
    <property type="entry name" value="Depp_CoAkinase"/>
</dbReference>
<keyword evidence="6 8" id="KW-0418">Kinase</keyword>
<comment type="catalytic activity">
    <reaction evidence="6">
        <text>3'-dephospho-CoA + ATP = ADP + CoA + H(+)</text>
        <dbReference type="Rhea" id="RHEA:18245"/>
        <dbReference type="ChEBI" id="CHEBI:15378"/>
        <dbReference type="ChEBI" id="CHEBI:30616"/>
        <dbReference type="ChEBI" id="CHEBI:57287"/>
        <dbReference type="ChEBI" id="CHEBI:57328"/>
        <dbReference type="ChEBI" id="CHEBI:456216"/>
        <dbReference type="EC" id="2.7.1.24"/>
    </reaction>
</comment>
<dbReference type="GO" id="GO:0005524">
    <property type="term" value="F:ATP binding"/>
    <property type="evidence" value="ECO:0007669"/>
    <property type="project" value="UniProtKB-UniRule"/>
</dbReference>
<dbReference type="Pfam" id="PF04229">
    <property type="entry name" value="GrpB"/>
    <property type="match status" value="1"/>
</dbReference>
<evidence type="ECO:0000256" key="2">
    <source>
        <dbReference type="ARBA" id="ARBA00011058"/>
    </source>
</evidence>
<dbReference type="HAMAP" id="MF_00376">
    <property type="entry name" value="Dephospho_CoA_kinase"/>
    <property type="match status" value="1"/>
</dbReference>
<organism evidence="8 9">
    <name type="scientific">Psychromicrobium lacuslunae</name>
    <dbReference type="NCBI Taxonomy" id="1618207"/>
    <lineage>
        <taxon>Bacteria</taxon>
        <taxon>Bacillati</taxon>
        <taxon>Actinomycetota</taxon>
        <taxon>Actinomycetes</taxon>
        <taxon>Micrococcales</taxon>
        <taxon>Micrococcaceae</taxon>
        <taxon>Psychromicrobium</taxon>
    </lineage>
</organism>
<dbReference type="Gene3D" id="3.40.50.300">
    <property type="entry name" value="P-loop containing nucleotide triphosphate hydrolases"/>
    <property type="match status" value="1"/>
</dbReference>
<keyword evidence="6" id="KW-0173">Coenzyme A biosynthesis</keyword>
<comment type="pathway">
    <text evidence="6">Cofactor biosynthesis; coenzyme A biosynthesis; CoA from (R)-pantothenate: step 5/5.</text>
</comment>
<keyword evidence="6 8" id="KW-0808">Transferase</keyword>
<dbReference type="HOGENOM" id="CLU_067032_0_0_11"/>
<comment type="similarity">
    <text evidence="2">In the C-terminal section; belongs to the UPF0157 (GrpB) family.</text>
</comment>
<dbReference type="UniPathway" id="UPA00241">
    <property type="reaction ID" value="UER00356"/>
</dbReference>
<protein>
    <recommendedName>
        <fullName evidence="6 7">Dephospho-CoA kinase</fullName>
        <ecNumber evidence="6 7">2.7.1.24</ecNumber>
    </recommendedName>
    <alternativeName>
        <fullName evidence="6">Dephosphocoenzyme A kinase</fullName>
    </alternativeName>
</protein>
<name>A0A0D4BXJ1_9MICC</name>
<dbReference type="GO" id="GO:0004140">
    <property type="term" value="F:dephospho-CoA kinase activity"/>
    <property type="evidence" value="ECO:0007669"/>
    <property type="project" value="UniProtKB-UniRule"/>
</dbReference>
<comment type="similarity">
    <text evidence="6">Belongs to the CoaE family.</text>
</comment>
<dbReference type="InterPro" id="IPR027417">
    <property type="entry name" value="P-loop_NTPase"/>
</dbReference>
<reference evidence="8 9" key="1">
    <citation type="journal article" date="2015" name="Genome Announc.">
        <title>Complete Genome Sequencing of Protease-Producing Novel Arthrobacter sp. Strain IHBB 11108 Using PacBio Single-Molecule Real-Time Sequencing Technology.</title>
        <authorList>
            <person name="Kiran S."/>
            <person name="Swarnkar M.K."/>
            <person name="Pal M."/>
            <person name="Thakur R."/>
            <person name="Tewari R."/>
            <person name="Singh A.K."/>
            <person name="Gulati A."/>
        </authorList>
    </citation>
    <scope>NUCLEOTIDE SEQUENCE [LARGE SCALE GENOMIC DNA]</scope>
    <source>
        <strain evidence="8 9">IHBB 11108</strain>
    </source>
</reference>
<evidence type="ECO:0000256" key="3">
    <source>
        <dbReference type="ARBA" id="ARBA00022490"/>
    </source>
</evidence>
<dbReference type="NCBIfam" id="NF002879">
    <property type="entry name" value="PRK03333.1"/>
    <property type="match status" value="1"/>
</dbReference>
<keyword evidence="5 6" id="KW-0067">ATP-binding</keyword>
<comment type="similarity">
    <text evidence="1">In the N-terminal section; belongs to the CoaE family.</text>
</comment>
<dbReference type="GO" id="GO:0005737">
    <property type="term" value="C:cytoplasm"/>
    <property type="evidence" value="ECO:0007669"/>
    <property type="project" value="UniProtKB-SubCell"/>
</dbReference>
<dbReference type="Gene3D" id="3.30.460.10">
    <property type="entry name" value="Beta Polymerase, domain 2"/>
    <property type="match status" value="1"/>
</dbReference>
<evidence type="ECO:0000313" key="8">
    <source>
        <dbReference type="EMBL" id="AJT40841.1"/>
    </source>
</evidence>
<dbReference type="SUPFAM" id="SSF81301">
    <property type="entry name" value="Nucleotidyltransferase"/>
    <property type="match status" value="1"/>
</dbReference>
<dbReference type="InterPro" id="IPR007344">
    <property type="entry name" value="GrpB/CoaE"/>
</dbReference>
<dbReference type="EC" id="2.7.1.24" evidence="6 7"/>
<dbReference type="CDD" id="cd02022">
    <property type="entry name" value="DPCK"/>
    <property type="match status" value="1"/>
</dbReference>
<dbReference type="InterPro" id="IPR043519">
    <property type="entry name" value="NT_sf"/>
</dbReference>
<evidence type="ECO:0000256" key="7">
    <source>
        <dbReference type="NCBIfam" id="TIGR00152"/>
    </source>
</evidence>
<dbReference type="RefSeq" id="WP_045073727.1">
    <property type="nucleotide sequence ID" value="NZ_CP011005.1"/>
</dbReference>
<gene>
    <name evidence="6 8" type="primary">coaE</name>
    <name evidence="8" type="ORF">UM93_03715</name>
</gene>
<evidence type="ECO:0000313" key="9">
    <source>
        <dbReference type="Proteomes" id="UP000061839"/>
    </source>
</evidence>
<dbReference type="KEGG" id="ari:UM93_03715"/>
<dbReference type="PANTHER" id="PTHR10695">
    <property type="entry name" value="DEPHOSPHO-COA KINASE-RELATED"/>
    <property type="match status" value="1"/>
</dbReference>
<dbReference type="PROSITE" id="PS51219">
    <property type="entry name" value="DPCK"/>
    <property type="match status" value="1"/>
</dbReference>
<dbReference type="SUPFAM" id="SSF52540">
    <property type="entry name" value="P-loop containing nucleoside triphosphate hydrolases"/>
    <property type="match status" value="1"/>
</dbReference>
<evidence type="ECO:0000256" key="1">
    <source>
        <dbReference type="ARBA" id="ARBA00008826"/>
    </source>
</evidence>
<keyword evidence="3 6" id="KW-0963">Cytoplasm</keyword>
<proteinExistence type="inferred from homology"/>